<dbReference type="EMBL" id="DXBE01000041">
    <property type="protein sequence ID" value="HIZ69318.1"/>
    <property type="molecule type" value="Genomic_DNA"/>
</dbReference>
<dbReference type="Pfam" id="PF13419">
    <property type="entry name" value="HAD_2"/>
    <property type="match status" value="1"/>
</dbReference>
<dbReference type="Gene3D" id="3.40.50.1000">
    <property type="entry name" value="HAD superfamily/HAD-like"/>
    <property type="match status" value="1"/>
</dbReference>
<dbReference type="InterPro" id="IPR041492">
    <property type="entry name" value="HAD_2"/>
</dbReference>
<dbReference type="InterPro" id="IPR036412">
    <property type="entry name" value="HAD-like_sf"/>
</dbReference>
<comment type="catalytic activity">
    <reaction evidence="1">
        <text>2-phosphoglycolate + H2O = glycolate + phosphate</text>
        <dbReference type="Rhea" id="RHEA:14369"/>
        <dbReference type="ChEBI" id="CHEBI:15377"/>
        <dbReference type="ChEBI" id="CHEBI:29805"/>
        <dbReference type="ChEBI" id="CHEBI:43474"/>
        <dbReference type="ChEBI" id="CHEBI:58033"/>
        <dbReference type="EC" id="3.1.3.18"/>
    </reaction>
</comment>
<organism evidence="5 6">
    <name type="scientific">Candidatus Prevotella avicola</name>
    <dbReference type="NCBI Taxonomy" id="2838738"/>
    <lineage>
        <taxon>Bacteria</taxon>
        <taxon>Pseudomonadati</taxon>
        <taxon>Bacteroidota</taxon>
        <taxon>Bacteroidia</taxon>
        <taxon>Bacteroidales</taxon>
        <taxon>Prevotellaceae</taxon>
        <taxon>Prevotella</taxon>
    </lineage>
</organism>
<dbReference type="Proteomes" id="UP000824055">
    <property type="component" value="Unassembled WGS sequence"/>
</dbReference>
<keyword evidence="5" id="KW-0378">Hydrolase</keyword>
<dbReference type="PANTHER" id="PTHR43434">
    <property type="entry name" value="PHOSPHOGLYCOLATE PHOSPHATASE"/>
    <property type="match status" value="1"/>
</dbReference>
<evidence type="ECO:0000313" key="5">
    <source>
        <dbReference type="EMBL" id="HIZ69318.1"/>
    </source>
</evidence>
<dbReference type="SUPFAM" id="SSF56784">
    <property type="entry name" value="HAD-like"/>
    <property type="match status" value="1"/>
</dbReference>
<accession>A0A9D2FYI5</accession>
<dbReference type="NCBIfam" id="TIGR01549">
    <property type="entry name" value="HAD-SF-IA-v1"/>
    <property type="match status" value="1"/>
</dbReference>
<evidence type="ECO:0000256" key="2">
    <source>
        <dbReference type="ARBA" id="ARBA00004818"/>
    </source>
</evidence>
<evidence type="ECO:0000256" key="3">
    <source>
        <dbReference type="ARBA" id="ARBA00006171"/>
    </source>
</evidence>
<reference evidence="5" key="2">
    <citation type="submission" date="2021-04" db="EMBL/GenBank/DDBJ databases">
        <authorList>
            <person name="Gilroy R."/>
        </authorList>
    </citation>
    <scope>NUCLEOTIDE SEQUENCE</scope>
    <source>
        <strain evidence="5">ChiHecec3B27-8219</strain>
    </source>
</reference>
<evidence type="ECO:0000256" key="4">
    <source>
        <dbReference type="ARBA" id="ARBA00013078"/>
    </source>
</evidence>
<dbReference type="GO" id="GO:0008967">
    <property type="term" value="F:phosphoglycolate phosphatase activity"/>
    <property type="evidence" value="ECO:0007669"/>
    <property type="project" value="UniProtKB-EC"/>
</dbReference>
<comment type="pathway">
    <text evidence="2">Organic acid metabolism; glycolate biosynthesis; glycolate from 2-phosphoglycolate: step 1/1.</text>
</comment>
<dbReference type="SFLD" id="SFLDG01135">
    <property type="entry name" value="C1.5.6:_HAD__Beta-PGM__Phospha"/>
    <property type="match status" value="1"/>
</dbReference>
<name>A0A9D2FYI5_9BACT</name>
<dbReference type="SFLD" id="SFLDG01129">
    <property type="entry name" value="C1.5:_HAD__Beta-PGM__Phosphata"/>
    <property type="match status" value="1"/>
</dbReference>
<evidence type="ECO:0000256" key="1">
    <source>
        <dbReference type="ARBA" id="ARBA00000830"/>
    </source>
</evidence>
<sequence length="220" mass="23785">MASIRYKLLILDFDGTMGDTRSLITDTMSQTIHSLHLDERSREECAKTIGLPLVECFIALYPGMTERMGQLCADTYREFFKLNNRPGKVSPFPGVVDTIRELHAKGVRVTIASSRGHHSVKDFVVELGLDDIITFMLGGDDVPQAKPAPDPVLLTLAHCQAAAGEALVVGDTKYDVLMGKNAGVATCGVTYGNGGVEELQVAGAEYIINRFGDLLDIVLG</sequence>
<reference evidence="5" key="1">
    <citation type="journal article" date="2021" name="PeerJ">
        <title>Extensive microbial diversity within the chicken gut microbiome revealed by metagenomics and culture.</title>
        <authorList>
            <person name="Gilroy R."/>
            <person name="Ravi A."/>
            <person name="Getino M."/>
            <person name="Pursley I."/>
            <person name="Horton D.L."/>
            <person name="Alikhan N.F."/>
            <person name="Baker D."/>
            <person name="Gharbi K."/>
            <person name="Hall N."/>
            <person name="Watson M."/>
            <person name="Adriaenssens E.M."/>
            <person name="Foster-Nyarko E."/>
            <person name="Jarju S."/>
            <person name="Secka A."/>
            <person name="Antonio M."/>
            <person name="Oren A."/>
            <person name="Chaudhuri R.R."/>
            <person name="La Ragione R."/>
            <person name="Hildebrand F."/>
            <person name="Pallen M.J."/>
        </authorList>
    </citation>
    <scope>NUCLEOTIDE SEQUENCE</scope>
    <source>
        <strain evidence="5">ChiHecec3B27-8219</strain>
    </source>
</reference>
<dbReference type="PANTHER" id="PTHR43434:SF1">
    <property type="entry name" value="PHOSPHOGLYCOLATE PHOSPHATASE"/>
    <property type="match status" value="1"/>
</dbReference>
<dbReference type="InterPro" id="IPR023214">
    <property type="entry name" value="HAD_sf"/>
</dbReference>
<dbReference type="InterPro" id="IPR006439">
    <property type="entry name" value="HAD-SF_hydro_IA"/>
</dbReference>
<dbReference type="SFLD" id="SFLDS00003">
    <property type="entry name" value="Haloacid_Dehalogenase"/>
    <property type="match status" value="1"/>
</dbReference>
<comment type="similarity">
    <text evidence="3">Belongs to the HAD-like hydrolase superfamily. CbbY/CbbZ/Gph/YieH family.</text>
</comment>
<dbReference type="GO" id="GO:0006281">
    <property type="term" value="P:DNA repair"/>
    <property type="evidence" value="ECO:0007669"/>
    <property type="project" value="TreeGrafter"/>
</dbReference>
<comment type="caution">
    <text evidence="5">The sequence shown here is derived from an EMBL/GenBank/DDBJ whole genome shotgun (WGS) entry which is preliminary data.</text>
</comment>
<dbReference type="EC" id="3.1.3.18" evidence="4"/>
<proteinExistence type="inferred from homology"/>
<evidence type="ECO:0000313" key="6">
    <source>
        <dbReference type="Proteomes" id="UP000824055"/>
    </source>
</evidence>
<dbReference type="Gene3D" id="1.10.150.240">
    <property type="entry name" value="Putative phosphatase, domain 2"/>
    <property type="match status" value="1"/>
</dbReference>
<dbReference type="AlphaFoldDB" id="A0A9D2FYI5"/>
<gene>
    <name evidence="5" type="ORF">H9966_05450</name>
</gene>
<dbReference type="InterPro" id="IPR050155">
    <property type="entry name" value="HAD-like_hydrolase_sf"/>
</dbReference>
<protein>
    <recommendedName>
        <fullName evidence="4">phosphoglycolate phosphatase</fullName>
        <ecNumber evidence="4">3.1.3.18</ecNumber>
    </recommendedName>
</protein>
<dbReference type="InterPro" id="IPR023198">
    <property type="entry name" value="PGP-like_dom2"/>
</dbReference>